<dbReference type="Proteomes" id="UP000735302">
    <property type="component" value="Unassembled WGS sequence"/>
</dbReference>
<evidence type="ECO:0000256" key="1">
    <source>
        <dbReference type="SAM" id="MobiDB-lite"/>
    </source>
</evidence>
<sequence>MAKDRHVDQLTERDAHPVTDMRSQQETRLCSKVNFKRECQVKYNEKVYEDFCLSFDYLPLAAVVNNSTFCVHGGFSPSALSLDDIDNINRFTEPAPRGALTDILWSDPDPNFSITTEASPCFTFNEERSISVYFSYEAFLKFMKRNGLTCLIRANQPLFDGFLEYPMPAQPEDMKAVSMKSIFSAPNFKGKRNQGAILLLTPKVCQVQNFLWVASPYWLPDFVDCFTWSLPFLVKKATHFVRDLLELMDRDTAASDVKAALQRNQERSNVLSSITKETRDRAKESGID</sequence>
<dbReference type="PANTHER" id="PTHR45673">
    <property type="entry name" value="SERINE/THREONINE-PROTEIN PHOSPHATASE 2B CATALYTIC SUBUNIT 1-RELATED"/>
    <property type="match status" value="1"/>
</dbReference>
<evidence type="ECO:0000313" key="3">
    <source>
        <dbReference type="EMBL" id="GFN81987.1"/>
    </source>
</evidence>
<dbReference type="GO" id="GO:0097720">
    <property type="term" value="P:calcineurin-mediated signaling"/>
    <property type="evidence" value="ECO:0007669"/>
    <property type="project" value="InterPro"/>
</dbReference>
<dbReference type="EMBL" id="BLXT01000975">
    <property type="protein sequence ID" value="GFN81987.1"/>
    <property type="molecule type" value="Genomic_DNA"/>
</dbReference>
<accession>A0AAV3YHV0</accession>
<name>A0AAV3YHV0_9GAST</name>
<feature type="region of interest" description="Disordered" evidence="1">
    <location>
        <begin position="268"/>
        <end position="288"/>
    </location>
</feature>
<reference evidence="3 4" key="1">
    <citation type="journal article" date="2021" name="Elife">
        <title>Chloroplast acquisition without the gene transfer in kleptoplastic sea slugs, Plakobranchus ocellatus.</title>
        <authorList>
            <person name="Maeda T."/>
            <person name="Takahashi S."/>
            <person name="Yoshida T."/>
            <person name="Shimamura S."/>
            <person name="Takaki Y."/>
            <person name="Nagai Y."/>
            <person name="Toyoda A."/>
            <person name="Suzuki Y."/>
            <person name="Arimoto A."/>
            <person name="Ishii H."/>
            <person name="Satoh N."/>
            <person name="Nishiyama T."/>
            <person name="Hasebe M."/>
            <person name="Maruyama T."/>
            <person name="Minagawa J."/>
            <person name="Obokata J."/>
            <person name="Shigenobu S."/>
        </authorList>
    </citation>
    <scope>NUCLEOTIDE SEQUENCE [LARGE SCALE GENOMIC DNA]</scope>
</reference>
<dbReference type="InterPro" id="IPR006186">
    <property type="entry name" value="Ser/Thr-sp_prot-phosphatase"/>
</dbReference>
<evidence type="ECO:0000313" key="4">
    <source>
        <dbReference type="Proteomes" id="UP000735302"/>
    </source>
</evidence>
<dbReference type="GO" id="GO:0033192">
    <property type="term" value="F:calmodulin-dependent protein phosphatase activity"/>
    <property type="evidence" value="ECO:0007669"/>
    <property type="project" value="InterPro"/>
</dbReference>
<dbReference type="AlphaFoldDB" id="A0AAV3YHV0"/>
<dbReference type="PRINTS" id="PR00114">
    <property type="entry name" value="STPHPHTASE"/>
</dbReference>
<gene>
    <name evidence="3" type="ORF">PoB_000849300</name>
</gene>
<dbReference type="InterPro" id="IPR029052">
    <property type="entry name" value="Metallo-depent_PP-like"/>
</dbReference>
<dbReference type="InterPro" id="IPR043360">
    <property type="entry name" value="PP2B"/>
</dbReference>
<dbReference type="Gene3D" id="3.60.21.10">
    <property type="match status" value="1"/>
</dbReference>
<comment type="caution">
    <text evidence="3">The sequence shown here is derived from an EMBL/GenBank/DDBJ whole genome shotgun (WGS) entry which is preliminary data.</text>
</comment>
<dbReference type="Pfam" id="PF00149">
    <property type="entry name" value="Metallophos"/>
    <property type="match status" value="1"/>
</dbReference>
<proteinExistence type="predicted"/>
<dbReference type="InterPro" id="IPR004843">
    <property type="entry name" value="Calcineurin-like_PHP"/>
</dbReference>
<dbReference type="SMART" id="SM00156">
    <property type="entry name" value="PP2Ac"/>
    <property type="match status" value="1"/>
</dbReference>
<dbReference type="SUPFAM" id="SSF56300">
    <property type="entry name" value="Metallo-dependent phosphatases"/>
    <property type="match status" value="1"/>
</dbReference>
<keyword evidence="4" id="KW-1185">Reference proteome</keyword>
<protein>
    <submittedName>
        <fullName evidence="3">Serine/threonine-protein phosphatase</fullName>
    </submittedName>
</protein>
<organism evidence="3 4">
    <name type="scientific">Plakobranchus ocellatus</name>
    <dbReference type="NCBI Taxonomy" id="259542"/>
    <lineage>
        <taxon>Eukaryota</taxon>
        <taxon>Metazoa</taxon>
        <taxon>Spiralia</taxon>
        <taxon>Lophotrochozoa</taxon>
        <taxon>Mollusca</taxon>
        <taxon>Gastropoda</taxon>
        <taxon>Heterobranchia</taxon>
        <taxon>Euthyneura</taxon>
        <taxon>Panpulmonata</taxon>
        <taxon>Sacoglossa</taxon>
        <taxon>Placobranchoidea</taxon>
        <taxon>Plakobranchidae</taxon>
        <taxon>Plakobranchus</taxon>
    </lineage>
</organism>
<feature type="domain" description="Serine/threonine specific protein phosphatases" evidence="2">
    <location>
        <begin position="1"/>
        <end position="214"/>
    </location>
</feature>
<evidence type="ECO:0000259" key="2">
    <source>
        <dbReference type="SMART" id="SM00156"/>
    </source>
</evidence>
<feature type="region of interest" description="Disordered" evidence="1">
    <location>
        <begin position="1"/>
        <end position="20"/>
    </location>
</feature>
<feature type="compositionally biased region" description="Basic and acidic residues" evidence="1">
    <location>
        <begin position="276"/>
        <end position="288"/>
    </location>
</feature>